<evidence type="ECO:0000256" key="1">
    <source>
        <dbReference type="SAM" id="MobiDB-lite"/>
    </source>
</evidence>
<evidence type="ECO:0000313" key="2">
    <source>
        <dbReference type="EMBL" id="MFD1531292.1"/>
    </source>
</evidence>
<dbReference type="EMBL" id="JBHUCP010000010">
    <property type="protein sequence ID" value="MFD1531292.1"/>
    <property type="molecule type" value="Genomic_DNA"/>
</dbReference>
<comment type="caution">
    <text evidence="2">The sequence shown here is derived from an EMBL/GenBank/DDBJ whole genome shotgun (WGS) entry which is preliminary data.</text>
</comment>
<name>A0ABW4FQI4_9PSEU</name>
<reference evidence="3" key="1">
    <citation type="journal article" date="2019" name="Int. J. Syst. Evol. Microbiol.">
        <title>The Global Catalogue of Microorganisms (GCM) 10K type strain sequencing project: providing services to taxonomists for standard genome sequencing and annotation.</title>
        <authorList>
            <consortium name="The Broad Institute Genomics Platform"/>
            <consortium name="The Broad Institute Genome Sequencing Center for Infectious Disease"/>
            <person name="Wu L."/>
            <person name="Ma J."/>
        </authorList>
    </citation>
    <scope>NUCLEOTIDE SEQUENCE [LARGE SCALE GENOMIC DNA]</scope>
    <source>
        <strain evidence="3">JCM 12165</strain>
    </source>
</reference>
<dbReference type="Proteomes" id="UP001597145">
    <property type="component" value="Unassembled WGS sequence"/>
</dbReference>
<dbReference type="Pfam" id="PF05331">
    <property type="entry name" value="DUF742"/>
    <property type="match status" value="1"/>
</dbReference>
<gene>
    <name evidence="2" type="ORF">ACFSCY_17790</name>
</gene>
<keyword evidence="3" id="KW-1185">Reference proteome</keyword>
<feature type="region of interest" description="Disordered" evidence="1">
    <location>
        <begin position="1"/>
        <end position="38"/>
    </location>
</feature>
<proteinExistence type="predicted"/>
<sequence>MIDGDSDPELNPDGHSQAGIEADPWRARPFTVTNGRTEPSASLDLMTLVRASSRATPSSDWLGIDHGPVFDLCRSSISVAEVAARLGLPLTVAKILLADLVKLGVVITRAPTELNETDLTTLEAVRDGLRAL</sequence>
<dbReference type="PANTHER" id="PTHR36221:SF1">
    <property type="entry name" value="DUF742 DOMAIN-CONTAINING PROTEIN"/>
    <property type="match status" value="1"/>
</dbReference>
<protein>
    <submittedName>
        <fullName evidence="2">DUF742 domain-containing protein</fullName>
    </submittedName>
</protein>
<accession>A0ABW4FQI4</accession>
<organism evidence="2 3">
    <name type="scientific">Pseudonocardia aurantiaca</name>
    <dbReference type="NCBI Taxonomy" id="75290"/>
    <lineage>
        <taxon>Bacteria</taxon>
        <taxon>Bacillati</taxon>
        <taxon>Actinomycetota</taxon>
        <taxon>Actinomycetes</taxon>
        <taxon>Pseudonocardiales</taxon>
        <taxon>Pseudonocardiaceae</taxon>
        <taxon>Pseudonocardia</taxon>
    </lineage>
</organism>
<dbReference type="InterPro" id="IPR007995">
    <property type="entry name" value="DUF742"/>
</dbReference>
<dbReference type="RefSeq" id="WP_343973485.1">
    <property type="nucleotide sequence ID" value="NZ_BAAAJG010000004.1"/>
</dbReference>
<feature type="compositionally biased region" description="Acidic residues" evidence="1">
    <location>
        <begin position="1"/>
        <end position="10"/>
    </location>
</feature>
<evidence type="ECO:0000313" key="3">
    <source>
        <dbReference type="Proteomes" id="UP001597145"/>
    </source>
</evidence>
<dbReference type="PANTHER" id="PTHR36221">
    <property type="entry name" value="DUF742 DOMAIN-CONTAINING PROTEIN"/>
    <property type="match status" value="1"/>
</dbReference>